<reference evidence="2" key="1">
    <citation type="submission" date="2016-11" db="UniProtKB">
        <authorList>
            <consortium name="WormBaseParasite"/>
        </authorList>
    </citation>
    <scope>IDENTIFICATION</scope>
</reference>
<proteinExistence type="predicted"/>
<dbReference type="WBParaSite" id="Csp11.Scaffold629.g14889.t1">
    <property type="protein sequence ID" value="Csp11.Scaffold629.g14889.t1"/>
    <property type="gene ID" value="Csp11.Scaffold629.g14889"/>
</dbReference>
<accession>A0A1I7U4X7</accession>
<dbReference type="AlphaFoldDB" id="A0A1I7U4X7"/>
<keyword evidence="1" id="KW-1185">Reference proteome</keyword>
<name>A0A1I7U4X7_9PELO</name>
<dbReference type="Proteomes" id="UP000095282">
    <property type="component" value="Unplaced"/>
</dbReference>
<evidence type="ECO:0000313" key="1">
    <source>
        <dbReference type="Proteomes" id="UP000095282"/>
    </source>
</evidence>
<organism evidence="1 2">
    <name type="scientific">Caenorhabditis tropicalis</name>
    <dbReference type="NCBI Taxonomy" id="1561998"/>
    <lineage>
        <taxon>Eukaryota</taxon>
        <taxon>Metazoa</taxon>
        <taxon>Ecdysozoa</taxon>
        <taxon>Nematoda</taxon>
        <taxon>Chromadorea</taxon>
        <taxon>Rhabditida</taxon>
        <taxon>Rhabditina</taxon>
        <taxon>Rhabditomorpha</taxon>
        <taxon>Rhabditoidea</taxon>
        <taxon>Rhabditidae</taxon>
        <taxon>Peloderinae</taxon>
        <taxon>Caenorhabditis</taxon>
    </lineage>
</organism>
<protein>
    <submittedName>
        <fullName evidence="2">Ovule protein</fullName>
    </submittedName>
</protein>
<evidence type="ECO:0000313" key="2">
    <source>
        <dbReference type="WBParaSite" id="Csp11.Scaffold629.g14889.t1"/>
    </source>
</evidence>
<sequence length="91" mass="10848">MRRDKVTYYDCVEEEEEKNYRNSLYLEKKECRVFNIMIRHTTSNNHRIALPKTLIGPPQLRMSKTSGGSRVEEEDGFYQLAVEENPKILYF</sequence>